<proteinExistence type="predicted"/>
<gene>
    <name evidence="1" type="ORF">KCMC57_30490</name>
</gene>
<dbReference type="RefSeq" id="WP_407989075.1">
    <property type="nucleotide sequence ID" value="NZ_AP035881.2"/>
</dbReference>
<sequence length="80" mass="8643">MRGHLAKVISSLLAENFTEDEIRAGLARYQARPLSPSLLPDMVHEAINAQPAAARQSAARAQHQPFTNPGDALAYYGGEL</sequence>
<evidence type="ECO:0000313" key="1">
    <source>
        <dbReference type="EMBL" id="BFP46681.1"/>
    </source>
</evidence>
<protein>
    <submittedName>
        <fullName evidence="1">Uncharacterized protein</fullName>
    </submittedName>
</protein>
<dbReference type="EMBL" id="AP035881">
    <property type="protein sequence ID" value="BFP46681.1"/>
    <property type="molecule type" value="Genomic_DNA"/>
</dbReference>
<name>A0AB33JVG6_9ACTN</name>
<dbReference type="AlphaFoldDB" id="A0AB33JVG6"/>
<accession>A0AB33JVG6</accession>
<organism evidence="1">
    <name type="scientific">Kitasatospora sp. CMC57</name>
    <dbReference type="NCBI Taxonomy" id="3231513"/>
    <lineage>
        <taxon>Bacteria</taxon>
        <taxon>Bacillati</taxon>
        <taxon>Actinomycetota</taxon>
        <taxon>Actinomycetes</taxon>
        <taxon>Kitasatosporales</taxon>
        <taxon>Streptomycetaceae</taxon>
        <taxon>Kitasatospora</taxon>
    </lineage>
</organism>
<reference evidence="1" key="1">
    <citation type="submission" date="2024-07" db="EMBL/GenBank/DDBJ databases">
        <title>Complete genome sequences of cellulolytic bacteria, Kitasatospora sp. CMC57 and Streptomyces sp. CMC78, isolated from Japanese agricultural soil.</title>
        <authorList>
            <person name="Hashimoto T."/>
            <person name="Ito M."/>
            <person name="Iwamoto M."/>
            <person name="Fukahori D."/>
            <person name="Shoda T."/>
            <person name="Sakoda M."/>
            <person name="Morohoshi T."/>
            <person name="Mitsuboshi M."/>
            <person name="Nishizawa T."/>
        </authorList>
    </citation>
    <scope>NUCLEOTIDE SEQUENCE</scope>
    <source>
        <strain evidence="1">CMC57</strain>
    </source>
</reference>